<evidence type="ECO:0000256" key="8">
    <source>
        <dbReference type="ARBA" id="ARBA00043962"/>
    </source>
</evidence>
<feature type="chain" id="PRO_5044982805" description="Peptide hydrolase" evidence="9">
    <location>
        <begin position="17"/>
        <end position="378"/>
    </location>
</feature>
<dbReference type="Gene3D" id="3.40.630.10">
    <property type="entry name" value="Zn peptidases"/>
    <property type="match status" value="1"/>
</dbReference>
<keyword evidence="5 9" id="KW-0732">Signal</keyword>
<dbReference type="PANTHER" id="PTHR12147:SF56">
    <property type="entry name" value="AMINOPEPTIDASE YDR415C-RELATED"/>
    <property type="match status" value="1"/>
</dbReference>
<evidence type="ECO:0000256" key="1">
    <source>
        <dbReference type="ARBA" id="ARBA00001947"/>
    </source>
</evidence>
<feature type="domain" description="Peptidase M28" evidence="10">
    <location>
        <begin position="167"/>
        <end position="369"/>
    </location>
</feature>
<keyword evidence="4 9" id="KW-0479">Metal-binding</keyword>
<keyword evidence="6 9" id="KW-0378">Hydrolase</keyword>
<dbReference type="Pfam" id="PF04389">
    <property type="entry name" value="Peptidase_M28"/>
    <property type="match status" value="1"/>
</dbReference>
<dbReference type="EMBL" id="OZ037948">
    <property type="protein sequence ID" value="CAL1708995.1"/>
    <property type="molecule type" value="Genomic_DNA"/>
</dbReference>
<organism evidence="11 12">
    <name type="scientific">Somion occarium</name>
    <dbReference type="NCBI Taxonomy" id="3059160"/>
    <lineage>
        <taxon>Eukaryota</taxon>
        <taxon>Fungi</taxon>
        <taxon>Dikarya</taxon>
        <taxon>Basidiomycota</taxon>
        <taxon>Agaricomycotina</taxon>
        <taxon>Agaricomycetes</taxon>
        <taxon>Polyporales</taxon>
        <taxon>Cerrenaceae</taxon>
        <taxon>Somion</taxon>
    </lineage>
</organism>
<reference evidence="12" key="1">
    <citation type="submission" date="2024-04" db="EMBL/GenBank/DDBJ databases">
        <authorList>
            <person name="Shaw F."/>
            <person name="Minotto A."/>
        </authorList>
    </citation>
    <scope>NUCLEOTIDE SEQUENCE [LARGE SCALE GENOMIC DNA]</scope>
</reference>
<dbReference type="InterPro" id="IPR007484">
    <property type="entry name" value="Peptidase_M28"/>
</dbReference>
<evidence type="ECO:0000256" key="6">
    <source>
        <dbReference type="ARBA" id="ARBA00022801"/>
    </source>
</evidence>
<evidence type="ECO:0000313" key="11">
    <source>
        <dbReference type="EMBL" id="CAL1708995.1"/>
    </source>
</evidence>
<evidence type="ECO:0000259" key="10">
    <source>
        <dbReference type="Pfam" id="PF04389"/>
    </source>
</evidence>
<comment type="similarity">
    <text evidence="8">Belongs to the peptidase M28 family. M28E subfamily.</text>
</comment>
<gene>
    <name evidence="11" type="ORF">GFSPODELE1_LOCUS7135</name>
</gene>
<evidence type="ECO:0000256" key="2">
    <source>
        <dbReference type="ARBA" id="ARBA00022438"/>
    </source>
</evidence>
<proteinExistence type="inferred from homology"/>
<evidence type="ECO:0000256" key="3">
    <source>
        <dbReference type="ARBA" id="ARBA00022670"/>
    </source>
</evidence>
<keyword evidence="2" id="KW-0031">Aminopeptidase</keyword>
<dbReference type="SUPFAM" id="SSF53187">
    <property type="entry name" value="Zn-dependent exopeptidases"/>
    <property type="match status" value="1"/>
</dbReference>
<evidence type="ECO:0000256" key="9">
    <source>
        <dbReference type="RuleBase" id="RU361240"/>
    </source>
</evidence>
<evidence type="ECO:0000256" key="5">
    <source>
        <dbReference type="ARBA" id="ARBA00022729"/>
    </source>
</evidence>
<dbReference type="InterPro" id="IPR045175">
    <property type="entry name" value="M28_fam"/>
</dbReference>
<dbReference type="Proteomes" id="UP001497453">
    <property type="component" value="Chromosome 5"/>
</dbReference>
<feature type="signal peptide" evidence="9">
    <location>
        <begin position="1"/>
        <end position="16"/>
    </location>
</feature>
<name>A0ABP1DMF0_9APHY</name>
<keyword evidence="7 9" id="KW-0862">Zinc</keyword>
<dbReference type="PANTHER" id="PTHR12147">
    <property type="entry name" value="METALLOPEPTIDASE M28 FAMILY MEMBER"/>
    <property type="match status" value="1"/>
</dbReference>
<evidence type="ECO:0000256" key="4">
    <source>
        <dbReference type="ARBA" id="ARBA00022723"/>
    </source>
</evidence>
<dbReference type="CDD" id="cd03879">
    <property type="entry name" value="M28_AAP"/>
    <property type="match status" value="1"/>
</dbReference>
<keyword evidence="12" id="KW-1185">Reference proteome</keyword>
<dbReference type="EC" id="3.4.-.-" evidence="9"/>
<evidence type="ECO:0000313" key="12">
    <source>
        <dbReference type="Proteomes" id="UP001497453"/>
    </source>
</evidence>
<protein>
    <recommendedName>
        <fullName evidence="9">Peptide hydrolase</fullName>
        <ecNumber evidence="9">3.4.-.-</ecNumber>
    </recommendedName>
</protein>
<sequence length="378" mass="40708">MKFCAALRFFTVVVLGTSLCATAAPISSSEIQDKSAQGLRLLSLEENAVPVWKTEDEKLELMRQGVKFFDVTETYELEQGLPKQKAPAATFPAPSHQSAVKAILSTVSVSKMQSNLASLAAFNNRYYKSSTGKDASDWILNTVSQIAASRSEITVSAFTHSWTQYSIIAKIPGTQASSPVTILGAHMDSINLQSPTSGRAPGADDDGTGTVNLIETLRALIAAGFKPSTPLEFHWYSGEEAGLLGSQAIATNYKNAGIQVKAFMELDMSGYFAPGTTEVFALEADYIDTGLNTFLKSLITAYSAFGWAMDTPCGYACSDHASWYKFGYPTAFPYEAVTGDDNPNVHSSADTTSVQGFSWSHSLEFAKLAVAFAYELTI</sequence>
<keyword evidence="3 9" id="KW-0645">Protease</keyword>
<accession>A0ABP1DMF0</accession>
<comment type="cofactor">
    <cofactor evidence="1">
        <name>Zn(2+)</name>
        <dbReference type="ChEBI" id="CHEBI:29105"/>
    </cofactor>
</comment>
<evidence type="ECO:0000256" key="7">
    <source>
        <dbReference type="ARBA" id="ARBA00022833"/>
    </source>
</evidence>